<feature type="domain" description="EAL" evidence="3">
    <location>
        <begin position="365"/>
        <end position="616"/>
    </location>
</feature>
<feature type="region of interest" description="Disordered" evidence="1">
    <location>
        <begin position="612"/>
        <end position="635"/>
    </location>
</feature>
<dbReference type="EMBL" id="JAHHZF010000003">
    <property type="protein sequence ID" value="MBT9288992.1"/>
    <property type="molecule type" value="Genomic_DNA"/>
</dbReference>
<evidence type="ECO:0000313" key="6">
    <source>
        <dbReference type="Proteomes" id="UP000766595"/>
    </source>
</evidence>
<dbReference type="NCBIfam" id="TIGR00254">
    <property type="entry name" value="GGDEF"/>
    <property type="match status" value="1"/>
</dbReference>
<proteinExistence type="predicted"/>
<dbReference type="AlphaFoldDB" id="A0A947GBS2"/>
<gene>
    <name evidence="5" type="ORF">KL771_06000</name>
</gene>
<protein>
    <submittedName>
        <fullName evidence="5">EAL domain-containing protein</fullName>
    </submittedName>
</protein>
<organism evidence="5 6">
    <name type="scientific">Prosthecodimorpha staleyi</name>
    <dbReference type="NCBI Taxonomy" id="2840188"/>
    <lineage>
        <taxon>Bacteria</taxon>
        <taxon>Pseudomonadati</taxon>
        <taxon>Pseudomonadota</taxon>
        <taxon>Alphaproteobacteria</taxon>
        <taxon>Hyphomicrobiales</taxon>
        <taxon>Ancalomicrobiaceae</taxon>
        <taxon>Prosthecodimorpha</taxon>
    </lineage>
</organism>
<name>A0A947GBS2_9HYPH</name>
<dbReference type="Gene3D" id="3.30.70.270">
    <property type="match status" value="1"/>
</dbReference>
<comment type="caution">
    <text evidence="5">The sequence shown here is derived from an EMBL/GenBank/DDBJ whole genome shotgun (WGS) entry which is preliminary data.</text>
</comment>
<evidence type="ECO:0000256" key="1">
    <source>
        <dbReference type="SAM" id="MobiDB-lite"/>
    </source>
</evidence>
<dbReference type="InterPro" id="IPR043128">
    <property type="entry name" value="Rev_trsase/Diguanyl_cyclase"/>
</dbReference>
<dbReference type="PROSITE" id="PS50883">
    <property type="entry name" value="EAL"/>
    <property type="match status" value="1"/>
</dbReference>
<dbReference type="InterPro" id="IPR035919">
    <property type="entry name" value="EAL_sf"/>
</dbReference>
<dbReference type="SMART" id="SM00052">
    <property type="entry name" value="EAL"/>
    <property type="match status" value="1"/>
</dbReference>
<dbReference type="SUPFAM" id="SSF141868">
    <property type="entry name" value="EAL domain-like"/>
    <property type="match status" value="1"/>
</dbReference>
<feature type="transmembrane region" description="Helical" evidence="2">
    <location>
        <begin position="80"/>
        <end position="100"/>
    </location>
</feature>
<keyword evidence="2" id="KW-1133">Transmembrane helix</keyword>
<dbReference type="Pfam" id="PF00563">
    <property type="entry name" value="EAL"/>
    <property type="match status" value="1"/>
</dbReference>
<dbReference type="PANTHER" id="PTHR44757:SF2">
    <property type="entry name" value="BIOFILM ARCHITECTURE MAINTENANCE PROTEIN MBAA"/>
    <property type="match status" value="1"/>
</dbReference>
<dbReference type="InterPro" id="IPR000160">
    <property type="entry name" value="GGDEF_dom"/>
</dbReference>
<dbReference type="RefSeq" id="WP_261967648.1">
    <property type="nucleotide sequence ID" value="NZ_JAHHZF010000003.1"/>
</dbReference>
<accession>A0A947GBS2</accession>
<evidence type="ECO:0000259" key="3">
    <source>
        <dbReference type="PROSITE" id="PS50883"/>
    </source>
</evidence>
<dbReference type="CDD" id="cd01949">
    <property type="entry name" value="GGDEF"/>
    <property type="match status" value="1"/>
</dbReference>
<evidence type="ECO:0000256" key="2">
    <source>
        <dbReference type="SAM" id="Phobius"/>
    </source>
</evidence>
<dbReference type="Gene3D" id="3.20.20.450">
    <property type="entry name" value="EAL domain"/>
    <property type="match status" value="1"/>
</dbReference>
<dbReference type="InterPro" id="IPR029787">
    <property type="entry name" value="Nucleotide_cyclase"/>
</dbReference>
<keyword evidence="6" id="KW-1185">Reference proteome</keyword>
<dbReference type="Pfam" id="PF00990">
    <property type="entry name" value="GGDEF"/>
    <property type="match status" value="1"/>
</dbReference>
<feature type="transmembrane region" description="Helical" evidence="2">
    <location>
        <begin position="106"/>
        <end position="124"/>
    </location>
</feature>
<dbReference type="Proteomes" id="UP000766595">
    <property type="component" value="Unassembled WGS sequence"/>
</dbReference>
<feature type="transmembrane region" description="Helical" evidence="2">
    <location>
        <begin position="41"/>
        <end position="60"/>
    </location>
</feature>
<dbReference type="CDD" id="cd01948">
    <property type="entry name" value="EAL"/>
    <property type="match status" value="1"/>
</dbReference>
<dbReference type="InterPro" id="IPR001633">
    <property type="entry name" value="EAL_dom"/>
</dbReference>
<evidence type="ECO:0000259" key="4">
    <source>
        <dbReference type="PROSITE" id="PS50887"/>
    </source>
</evidence>
<reference evidence="5 6" key="1">
    <citation type="submission" date="2021-06" db="EMBL/GenBank/DDBJ databases">
        <authorList>
            <person name="Grouzdev D.S."/>
            <person name="Koziaeva V."/>
        </authorList>
    </citation>
    <scope>NUCLEOTIDE SEQUENCE [LARGE SCALE GENOMIC DNA]</scope>
    <source>
        <strain evidence="5 6">22</strain>
    </source>
</reference>
<sequence length="635" mass="68442">MRFSLVAALYATPKSMLVATLVALVVVEVAADISGDGVFRLFLAGFLAIGIARVIANVAYIRSPQNPADRIATRRWELAALAGAWGFAAVVGLSGGYASLRHAGTPTEFLVGCCVIAYVAGISSRNASRPLITVGQISATCFPFVGALVLAGDLVHLALGAMICALYASTIVMCRKVYDTIVSRHRAQAKLERLALRDPLTGLLNRSAFFERLEQALGSLDPSRCLGLLAIDLDRFKDVNDTLGHPAGDKVPLETAERLRTILGADDCISRIGGDEFLVLAEADTPAGIAATAQRVADCLGKRILLDLTRVTCGASIGYAVAPRDGSYLDELMRHADLALYAAKRRSAGSVVGYEAQFSAVYHERMELLADLQVAMEENQFELVYQPIVNPSDGRTVCCEALLRWNHPRRGVIPPSVFIPLAEATGLIVPIGAWVIREACREATFWRSDINVAVNLSPVQFKDGEALIETVLQCLAATGLAAYRLELEVTESVLIEDAEEALSLISALRRQQIGVALDDFGTGFSSLGYLHEFPFSKLKLDRVFSRNLVGSRRSAAIVRGVVQITRDLRMELVAEGIETAEQLDSASRLGVNAVQGYLFSRPLSAERLRETISAPIQPTSRPPRRNGAVNAHSAA</sequence>
<dbReference type="PROSITE" id="PS50887">
    <property type="entry name" value="GGDEF"/>
    <property type="match status" value="1"/>
</dbReference>
<dbReference type="SMART" id="SM00267">
    <property type="entry name" value="GGDEF"/>
    <property type="match status" value="1"/>
</dbReference>
<keyword evidence="2" id="KW-0472">Membrane</keyword>
<evidence type="ECO:0000313" key="5">
    <source>
        <dbReference type="EMBL" id="MBT9288992.1"/>
    </source>
</evidence>
<keyword evidence="2" id="KW-0812">Transmembrane</keyword>
<dbReference type="InterPro" id="IPR052155">
    <property type="entry name" value="Biofilm_reg_signaling"/>
</dbReference>
<feature type="domain" description="GGDEF" evidence="4">
    <location>
        <begin position="224"/>
        <end position="356"/>
    </location>
</feature>
<dbReference type="SUPFAM" id="SSF55073">
    <property type="entry name" value="Nucleotide cyclase"/>
    <property type="match status" value="1"/>
</dbReference>
<dbReference type="PANTHER" id="PTHR44757">
    <property type="entry name" value="DIGUANYLATE CYCLASE DGCP"/>
    <property type="match status" value="1"/>
</dbReference>